<dbReference type="AlphaFoldDB" id="A0A5Q2N0S4"/>
<keyword evidence="1" id="KW-1133">Transmembrane helix</keyword>
<proteinExistence type="predicted"/>
<keyword evidence="1" id="KW-0472">Membrane</keyword>
<feature type="transmembrane region" description="Helical" evidence="1">
    <location>
        <begin position="14"/>
        <end position="33"/>
    </location>
</feature>
<organism evidence="2 3">
    <name type="scientific">Heliorestis convoluta</name>
    <dbReference type="NCBI Taxonomy" id="356322"/>
    <lineage>
        <taxon>Bacteria</taxon>
        <taxon>Bacillati</taxon>
        <taxon>Bacillota</taxon>
        <taxon>Clostridia</taxon>
        <taxon>Eubacteriales</taxon>
        <taxon>Heliobacteriaceae</taxon>
        <taxon>Heliorestis</taxon>
    </lineage>
</organism>
<keyword evidence="3" id="KW-1185">Reference proteome</keyword>
<sequence>MLETDEGLNFFKGLIVGTFISIPLWTLLIFFLYRVALT</sequence>
<protein>
    <submittedName>
        <fullName evidence="2">Putative membrane protein</fullName>
    </submittedName>
</protein>
<dbReference type="KEGG" id="hcv:FTV88_1226"/>
<evidence type="ECO:0000313" key="3">
    <source>
        <dbReference type="Proteomes" id="UP000366051"/>
    </source>
</evidence>
<evidence type="ECO:0000313" key="2">
    <source>
        <dbReference type="EMBL" id="QGG47373.1"/>
    </source>
</evidence>
<reference evidence="3" key="1">
    <citation type="submission" date="2019-11" db="EMBL/GenBank/DDBJ databases">
        <title>Genome sequence of Heliorestis convoluta strain HH, an alkaliphilic and minimalistic phototrophic bacterium from a soda lake in Egypt.</title>
        <authorList>
            <person name="Dewey E.D."/>
            <person name="Stokes L.M."/>
            <person name="Burchell B.M."/>
            <person name="Shaffer K.N."/>
            <person name="Huntington A.M."/>
            <person name="Baker J.M."/>
            <person name="Nadendla S."/>
            <person name="Giglio M.G."/>
            <person name="Touchman J.W."/>
            <person name="Blankenship R.E."/>
            <person name="Madigan M.T."/>
            <person name="Sattley W.M."/>
        </authorList>
    </citation>
    <scope>NUCLEOTIDE SEQUENCE [LARGE SCALE GENOMIC DNA]</scope>
    <source>
        <strain evidence="3">HH</strain>
    </source>
</reference>
<gene>
    <name evidence="2" type="ORF">FTV88_1226</name>
</gene>
<dbReference type="EMBL" id="CP045875">
    <property type="protein sequence ID" value="QGG47373.1"/>
    <property type="molecule type" value="Genomic_DNA"/>
</dbReference>
<dbReference type="Proteomes" id="UP000366051">
    <property type="component" value="Chromosome"/>
</dbReference>
<keyword evidence="1" id="KW-0812">Transmembrane</keyword>
<name>A0A5Q2N0S4_9FIRM</name>
<evidence type="ECO:0000256" key="1">
    <source>
        <dbReference type="SAM" id="Phobius"/>
    </source>
</evidence>
<accession>A0A5Q2N0S4</accession>